<keyword evidence="2" id="KW-0732">Signal</keyword>
<dbReference type="EMBL" id="PP510778">
    <property type="protein sequence ID" value="WXH71703.1"/>
    <property type="molecule type" value="mRNA"/>
</dbReference>
<sequence length="251" mass="28159">MSKLWLLLLFVGAIQFARAYPALEEEDEDVADFFDMSSYEFDFDDLSDEARGSKVGDWIKGKWEKMKNQFKKVGEKIKRSFNKGREYLKKKGIKIDPLNCSGNTCKSCVEFTLKKKKFCAEAKFADSAISLSLTKQKDQEEAQVVLGPYSIQLNGECNCLKKPLGKFIGPICLSGVEGRAKSSDGKPLVNFCGVVLIKNFNVGFKFCVGYENKKFTYKFSPKLFPGEEDGKNILEAGEKEDEGKPVDAVPE</sequence>
<proteinExistence type="evidence at transcript level"/>
<dbReference type="AlphaFoldDB" id="A0AB38ZE66"/>
<reference evidence="3" key="1">
    <citation type="submission" date="2024-03" db="EMBL/GenBank/DDBJ databases">
        <authorList>
            <person name="Jin J.A."/>
            <person name="King G.A."/>
            <person name="Walker A."/>
        </authorList>
    </citation>
    <scope>NUCLEOTIDE SEQUENCE</scope>
</reference>
<name>A0AB38ZE66_9HEMI</name>
<feature type="chain" id="PRO_5044304680" evidence="2">
    <location>
        <begin position="20"/>
        <end position="251"/>
    </location>
</feature>
<protein>
    <submittedName>
        <fullName evidence="3">Venom redulysin 2</fullName>
    </submittedName>
</protein>
<accession>A0AB38ZE66</accession>
<feature type="region of interest" description="Disordered" evidence="1">
    <location>
        <begin position="225"/>
        <end position="251"/>
    </location>
</feature>
<evidence type="ECO:0000256" key="2">
    <source>
        <dbReference type="SAM" id="SignalP"/>
    </source>
</evidence>
<evidence type="ECO:0000313" key="3">
    <source>
        <dbReference type="EMBL" id="WXH71703.1"/>
    </source>
</evidence>
<feature type="signal peptide" evidence="2">
    <location>
        <begin position="1"/>
        <end position="19"/>
    </location>
</feature>
<evidence type="ECO:0000256" key="1">
    <source>
        <dbReference type="SAM" id="MobiDB-lite"/>
    </source>
</evidence>
<organism evidence="3">
    <name type="scientific">Ectomocoris sp</name>
    <dbReference type="NCBI Taxonomy" id="3104572"/>
    <lineage>
        <taxon>Eukaryota</taxon>
        <taxon>Metazoa</taxon>
        <taxon>Ecdysozoa</taxon>
        <taxon>Arthropoda</taxon>
        <taxon>Hexapoda</taxon>
        <taxon>Insecta</taxon>
        <taxon>Pterygota</taxon>
        <taxon>Neoptera</taxon>
        <taxon>Paraneoptera</taxon>
        <taxon>Hemiptera</taxon>
        <taxon>Heteroptera</taxon>
        <taxon>Panheteroptera</taxon>
        <taxon>Cimicomorpha</taxon>
        <taxon>Reduviidae</taxon>
        <taxon>Peiratinae</taxon>
        <taxon>Ectomocoris</taxon>
    </lineage>
</organism>